<dbReference type="AlphaFoldDB" id="A0A2S7I8D6"/>
<dbReference type="RefSeq" id="WP_104792586.1">
    <property type="nucleotide sequence ID" value="NZ_PTPZ01000001.1"/>
</dbReference>
<sequence length="366" mass="42741">MSNIKFKLFFVFFSFCFLSKAQNTFKIIAHVEGVEQGSVQGVILPSSGYAGLMKDAKIKLLNGIFRLELQMTKTKEPLPIYFFIFNGEKPFMKTDVVLFSPRSQKLIIKKDGSIVIGDNSIKLQKHAYDKYFRDYNSSYGHYTEKGRKLVKPDKNQVEEMIALRDKLALKKDSLLFDFSKNNKNSYFLLNDLSQNIYTYGYKEIYEKTFDNLSPVIKKSQWAKNVRAELMVSKNFQYGKVFTVYTIGNDDLRKWYGKKLTLVDFWFSYCSPCIAEMPFYSDVYTRYKEAGFEIISISTDRSQDVVNWKKQIDKNNMRWHQVLDENGVVSKKFNITKFPTNFLLDENGKILKRDVSKIELLSILSKI</sequence>
<dbReference type="InterPro" id="IPR012336">
    <property type="entry name" value="Thioredoxin-like_fold"/>
</dbReference>
<evidence type="ECO:0000313" key="7">
    <source>
        <dbReference type="EMBL" id="PPZ92789.1"/>
    </source>
</evidence>
<evidence type="ECO:0000259" key="6">
    <source>
        <dbReference type="PROSITE" id="PS51352"/>
    </source>
</evidence>
<comment type="caution">
    <text evidence="7">The sequence shown here is derived from an EMBL/GenBank/DDBJ whole genome shotgun (WGS) entry which is preliminary data.</text>
</comment>
<dbReference type="GO" id="GO:0030313">
    <property type="term" value="C:cell envelope"/>
    <property type="evidence" value="ECO:0007669"/>
    <property type="project" value="UniProtKB-SubCell"/>
</dbReference>
<keyword evidence="4" id="KW-0676">Redox-active center</keyword>
<dbReference type="PROSITE" id="PS51352">
    <property type="entry name" value="THIOREDOXIN_2"/>
    <property type="match status" value="1"/>
</dbReference>
<dbReference type="PANTHER" id="PTHR42852">
    <property type="entry name" value="THIOL:DISULFIDE INTERCHANGE PROTEIN DSBE"/>
    <property type="match status" value="1"/>
</dbReference>
<proteinExistence type="predicted"/>
<feature type="chain" id="PRO_5015572494" description="Thioredoxin domain-containing protein" evidence="5">
    <location>
        <begin position="22"/>
        <end position="366"/>
    </location>
</feature>
<dbReference type="InterPro" id="IPR036249">
    <property type="entry name" value="Thioredoxin-like_sf"/>
</dbReference>
<dbReference type="Proteomes" id="UP000238565">
    <property type="component" value="Unassembled WGS sequence"/>
</dbReference>
<dbReference type="GO" id="GO:0017004">
    <property type="term" value="P:cytochrome complex assembly"/>
    <property type="evidence" value="ECO:0007669"/>
    <property type="project" value="UniProtKB-KW"/>
</dbReference>
<protein>
    <recommendedName>
        <fullName evidence="6">Thioredoxin domain-containing protein</fullName>
    </recommendedName>
</protein>
<name>A0A2S7I8D6_9FLAO</name>
<accession>A0A2S7I8D6</accession>
<feature type="signal peptide" evidence="5">
    <location>
        <begin position="1"/>
        <end position="21"/>
    </location>
</feature>
<organism evidence="7 8">
    <name type="scientific">Cloacibacterium normanense</name>
    <dbReference type="NCBI Taxonomy" id="237258"/>
    <lineage>
        <taxon>Bacteria</taxon>
        <taxon>Pseudomonadati</taxon>
        <taxon>Bacteroidota</taxon>
        <taxon>Flavobacteriia</taxon>
        <taxon>Flavobacteriales</taxon>
        <taxon>Weeksellaceae</taxon>
    </lineage>
</organism>
<dbReference type="EMBL" id="PTPZ01000001">
    <property type="protein sequence ID" value="PPZ92789.1"/>
    <property type="molecule type" value="Genomic_DNA"/>
</dbReference>
<evidence type="ECO:0000256" key="2">
    <source>
        <dbReference type="ARBA" id="ARBA00022748"/>
    </source>
</evidence>
<evidence type="ECO:0000313" key="8">
    <source>
        <dbReference type="Proteomes" id="UP000238565"/>
    </source>
</evidence>
<evidence type="ECO:0000256" key="1">
    <source>
        <dbReference type="ARBA" id="ARBA00004196"/>
    </source>
</evidence>
<dbReference type="Pfam" id="PF13905">
    <property type="entry name" value="Thioredoxin_8"/>
    <property type="match status" value="1"/>
</dbReference>
<evidence type="ECO:0000256" key="5">
    <source>
        <dbReference type="SAM" id="SignalP"/>
    </source>
</evidence>
<dbReference type="PANTHER" id="PTHR42852:SF6">
    <property type="entry name" value="THIOL:DISULFIDE INTERCHANGE PROTEIN DSBE"/>
    <property type="match status" value="1"/>
</dbReference>
<dbReference type="InterPro" id="IPR050553">
    <property type="entry name" value="Thioredoxin_ResA/DsbE_sf"/>
</dbReference>
<dbReference type="CDD" id="cd02966">
    <property type="entry name" value="TlpA_like_family"/>
    <property type="match status" value="1"/>
</dbReference>
<evidence type="ECO:0000256" key="3">
    <source>
        <dbReference type="ARBA" id="ARBA00023157"/>
    </source>
</evidence>
<feature type="domain" description="Thioredoxin" evidence="6">
    <location>
        <begin position="229"/>
        <end position="355"/>
    </location>
</feature>
<comment type="subcellular location">
    <subcellularLocation>
        <location evidence="1">Cell envelope</location>
    </subcellularLocation>
</comment>
<keyword evidence="3" id="KW-1015">Disulfide bond</keyword>
<gene>
    <name evidence="7" type="ORF">C3729_01925</name>
</gene>
<evidence type="ECO:0000256" key="4">
    <source>
        <dbReference type="ARBA" id="ARBA00023284"/>
    </source>
</evidence>
<keyword evidence="5" id="KW-0732">Signal</keyword>
<keyword evidence="2" id="KW-0201">Cytochrome c-type biogenesis</keyword>
<dbReference type="InterPro" id="IPR013766">
    <property type="entry name" value="Thioredoxin_domain"/>
</dbReference>
<dbReference type="Gene3D" id="3.40.30.10">
    <property type="entry name" value="Glutaredoxin"/>
    <property type="match status" value="1"/>
</dbReference>
<dbReference type="SUPFAM" id="SSF52833">
    <property type="entry name" value="Thioredoxin-like"/>
    <property type="match status" value="1"/>
</dbReference>
<reference evidence="7 8" key="1">
    <citation type="submission" date="2018-02" db="EMBL/GenBank/DDBJ databases">
        <title>Draft genome sequence of bacterial isolates from marine environment.</title>
        <authorList>
            <person name="Singh S.K."/>
            <person name="Hill R."/>
            <person name="Major S."/>
            <person name="Cai H."/>
            <person name="Li Y."/>
        </authorList>
    </citation>
    <scope>NUCLEOTIDE SEQUENCE [LARGE SCALE GENOMIC DNA]</scope>
    <source>
        <strain evidence="7 8">IMET F</strain>
    </source>
</reference>